<protein>
    <recommendedName>
        <fullName evidence="5">Pseudouridine synthase</fullName>
        <ecNumber evidence="5">5.4.99.-</ecNumber>
    </recommendedName>
</protein>
<dbReference type="RefSeq" id="WP_410035635.1">
    <property type="nucleotide sequence ID" value="NZ_JBGMEF010000019.1"/>
</dbReference>
<dbReference type="InterPro" id="IPR002942">
    <property type="entry name" value="S4_RNA-bd"/>
</dbReference>
<dbReference type="PANTHER" id="PTHR21600:SF44">
    <property type="entry name" value="RIBOSOMAL LARGE SUBUNIT PSEUDOURIDINE SYNTHASE D"/>
    <property type="match status" value="1"/>
</dbReference>
<gene>
    <name evidence="7" type="ORF">ACCQ42_05875</name>
</gene>
<evidence type="ECO:0000313" key="7">
    <source>
        <dbReference type="EMBL" id="MFO3667296.1"/>
    </source>
</evidence>
<dbReference type="SUPFAM" id="SSF55120">
    <property type="entry name" value="Pseudouridine synthase"/>
    <property type="match status" value="1"/>
</dbReference>
<keyword evidence="4" id="KW-0694">RNA-binding</keyword>
<comment type="function">
    <text evidence="5">Responsible for synthesis of pseudouridine from uracil.</text>
</comment>
<dbReference type="Gene3D" id="3.10.290.10">
    <property type="entry name" value="RNA-binding S4 domain"/>
    <property type="match status" value="1"/>
</dbReference>
<evidence type="ECO:0000256" key="2">
    <source>
        <dbReference type="ARBA" id="ARBA00010876"/>
    </source>
</evidence>
<evidence type="ECO:0000256" key="3">
    <source>
        <dbReference type="ARBA" id="ARBA00023235"/>
    </source>
</evidence>
<evidence type="ECO:0000313" key="8">
    <source>
        <dbReference type="Proteomes" id="UP001637994"/>
    </source>
</evidence>
<sequence length="305" mass="35237">MILIADDTIRVDKYISDELDEIPREKIKDFIKDKLIIVNENQIKPSFKLKEGDEIFIDDSLFEVPELIAEDIPLDVVYENDDLAVINKQKNLIVHPAGSIVTGTLVNALLFKYGYENLSHIGGEDRPGIVHRLDKDTTGLMVIAKNNDSYRYLKNLFETRKVRKEYLAIVFGNFREKSARIENFMGRDPHNRRKMAVLNSGRKAISEYEVLSEVEGFSLVRVHIITGRTHQIRVHMTDINHPLLGDPVYGNFKHKFNLDHPLLHCTYLAFEDKNGEKLEFNQAPPEEFMKYLNILGLDEDKIKVE</sequence>
<evidence type="ECO:0000256" key="4">
    <source>
        <dbReference type="PROSITE-ProRule" id="PRU00182"/>
    </source>
</evidence>
<dbReference type="InterPro" id="IPR020103">
    <property type="entry name" value="PsdUridine_synth_cat_dom_sf"/>
</dbReference>
<reference evidence="7 8" key="1">
    <citation type="journal article" date="2025" name="Anaerobe">
        <title>Description of Anaerococcus kampingiae sp. nov., Anaerococcus groningensis sp. nov., Anaerococcus martiniensis sp. nov., and Anaerococcus cruorum sp. nov., isolated from human clinical specimens.</title>
        <authorList>
            <person name="Boiten K.E."/>
            <person name="Meijer J."/>
            <person name="van Wezel E.M."/>
            <person name="Veloo A.C.M."/>
        </authorList>
    </citation>
    <scope>NUCLEOTIDE SEQUENCE [LARGE SCALE GENOMIC DNA]</scope>
    <source>
        <strain evidence="7 8">ENR0874</strain>
    </source>
</reference>
<dbReference type="InterPro" id="IPR006145">
    <property type="entry name" value="PsdUridine_synth_RsuA/RluA"/>
</dbReference>
<dbReference type="NCBIfam" id="TIGR00005">
    <property type="entry name" value="rluA_subfam"/>
    <property type="match status" value="1"/>
</dbReference>
<dbReference type="InterPro" id="IPR006225">
    <property type="entry name" value="PsdUridine_synth_RluC/D"/>
</dbReference>
<keyword evidence="8" id="KW-1185">Reference proteome</keyword>
<name>A0ABW9MFJ2_9FIRM</name>
<dbReference type="PROSITE" id="PS01129">
    <property type="entry name" value="PSI_RLU"/>
    <property type="match status" value="1"/>
</dbReference>
<proteinExistence type="inferred from homology"/>
<evidence type="ECO:0000259" key="6">
    <source>
        <dbReference type="SMART" id="SM00363"/>
    </source>
</evidence>
<comment type="caution">
    <text evidence="7">The sequence shown here is derived from an EMBL/GenBank/DDBJ whole genome shotgun (WGS) entry which is preliminary data.</text>
</comment>
<organism evidence="7 8">
    <name type="scientific">Anaerococcus kampingae</name>
    <dbReference type="NCBI Taxonomy" id="3115614"/>
    <lineage>
        <taxon>Bacteria</taxon>
        <taxon>Bacillati</taxon>
        <taxon>Bacillota</taxon>
        <taxon>Tissierellia</taxon>
        <taxon>Tissierellales</taxon>
        <taxon>Peptoniphilaceae</taxon>
        <taxon>Anaerococcus</taxon>
    </lineage>
</organism>
<dbReference type="SMART" id="SM00363">
    <property type="entry name" value="S4"/>
    <property type="match status" value="1"/>
</dbReference>
<dbReference type="PANTHER" id="PTHR21600">
    <property type="entry name" value="MITOCHONDRIAL RNA PSEUDOURIDINE SYNTHASE"/>
    <property type="match status" value="1"/>
</dbReference>
<dbReference type="InterPro" id="IPR050188">
    <property type="entry name" value="RluA_PseudoU_synthase"/>
</dbReference>
<dbReference type="InterPro" id="IPR036986">
    <property type="entry name" value="S4_RNA-bd_sf"/>
</dbReference>
<dbReference type="PROSITE" id="PS50889">
    <property type="entry name" value="S4"/>
    <property type="match status" value="1"/>
</dbReference>
<comment type="catalytic activity">
    <reaction evidence="1 5">
        <text>a uridine in RNA = a pseudouridine in RNA</text>
        <dbReference type="Rhea" id="RHEA:48348"/>
        <dbReference type="Rhea" id="RHEA-COMP:12068"/>
        <dbReference type="Rhea" id="RHEA-COMP:12069"/>
        <dbReference type="ChEBI" id="CHEBI:65314"/>
        <dbReference type="ChEBI" id="CHEBI:65315"/>
    </reaction>
</comment>
<dbReference type="SUPFAM" id="SSF55174">
    <property type="entry name" value="Alpha-L RNA-binding motif"/>
    <property type="match status" value="1"/>
</dbReference>
<keyword evidence="3 5" id="KW-0413">Isomerase</keyword>
<comment type="similarity">
    <text evidence="2 5">Belongs to the pseudouridine synthase RluA family.</text>
</comment>
<evidence type="ECO:0000256" key="1">
    <source>
        <dbReference type="ARBA" id="ARBA00000073"/>
    </source>
</evidence>
<dbReference type="Proteomes" id="UP001637994">
    <property type="component" value="Unassembled WGS sequence"/>
</dbReference>
<accession>A0ABW9MFJ2</accession>
<dbReference type="EC" id="5.4.99.-" evidence="5"/>
<dbReference type="CDD" id="cd02869">
    <property type="entry name" value="PseudoU_synth_RluA_like"/>
    <property type="match status" value="1"/>
</dbReference>
<dbReference type="Gene3D" id="3.30.2350.10">
    <property type="entry name" value="Pseudouridine synthase"/>
    <property type="match status" value="1"/>
</dbReference>
<dbReference type="CDD" id="cd00165">
    <property type="entry name" value="S4"/>
    <property type="match status" value="1"/>
</dbReference>
<dbReference type="Pfam" id="PF01479">
    <property type="entry name" value="S4"/>
    <property type="match status" value="1"/>
</dbReference>
<dbReference type="InterPro" id="IPR006224">
    <property type="entry name" value="PsdUridine_synth_RluA-like_CS"/>
</dbReference>
<evidence type="ECO:0000256" key="5">
    <source>
        <dbReference type="RuleBase" id="RU362028"/>
    </source>
</evidence>
<dbReference type="Pfam" id="PF00849">
    <property type="entry name" value="PseudoU_synth_2"/>
    <property type="match status" value="1"/>
</dbReference>
<dbReference type="EMBL" id="JBGMEF010000019">
    <property type="protein sequence ID" value="MFO3667296.1"/>
    <property type="molecule type" value="Genomic_DNA"/>
</dbReference>
<feature type="domain" description="RNA-binding S4" evidence="6">
    <location>
        <begin position="9"/>
        <end position="73"/>
    </location>
</feature>